<dbReference type="AlphaFoldDB" id="A0A8J9VUC0"/>
<proteinExistence type="predicted"/>
<evidence type="ECO:0000256" key="1">
    <source>
        <dbReference type="ARBA" id="ARBA00004123"/>
    </source>
</evidence>
<dbReference type="EMBL" id="OV170226">
    <property type="protein sequence ID" value="CAH0727465.1"/>
    <property type="molecule type" value="Genomic_DNA"/>
</dbReference>
<feature type="domain" description="OAR" evidence="3">
    <location>
        <begin position="125"/>
        <end position="138"/>
    </location>
</feature>
<reference evidence="4" key="1">
    <citation type="submission" date="2021-12" db="EMBL/GenBank/DDBJ databases">
        <authorList>
            <person name="Martin H S."/>
        </authorList>
    </citation>
    <scope>NUCLEOTIDE SEQUENCE</scope>
</reference>
<protein>
    <recommendedName>
        <fullName evidence="3">OAR domain-containing protein</fullName>
    </recommendedName>
</protein>
<accession>A0A8J9VUC0</accession>
<feature type="non-terminal residue" evidence="4">
    <location>
        <position position="162"/>
    </location>
</feature>
<name>A0A8J9VUC0_9NEOP</name>
<sequence>MHGGRSVGRAAQGVGRWSAGRRTHPLVFMSALLESLLVGGGGTPLEPCRVAPYVSVPRLTSATPRAPPPPLPLAPHPPPTAFAPFDSALLSAAAHQYASAAAAAAAALCPPYAGFAALAARCRSSSIADLRLKARRHAAALAAARAPSPSAPTAPSPAPADT</sequence>
<comment type="subcellular location">
    <subcellularLocation>
        <location evidence="1">Nucleus</location>
    </subcellularLocation>
</comment>
<gene>
    <name evidence="4" type="ORF">BINO364_LOCUS12802</name>
</gene>
<dbReference type="OrthoDB" id="7482417at2759"/>
<evidence type="ECO:0000256" key="2">
    <source>
        <dbReference type="SAM" id="MobiDB-lite"/>
    </source>
</evidence>
<dbReference type="Pfam" id="PF03826">
    <property type="entry name" value="OAR"/>
    <property type="match status" value="1"/>
</dbReference>
<dbReference type="PROSITE" id="PS50803">
    <property type="entry name" value="OAR"/>
    <property type="match status" value="1"/>
</dbReference>
<evidence type="ECO:0000313" key="4">
    <source>
        <dbReference type="EMBL" id="CAH0727465.1"/>
    </source>
</evidence>
<feature type="compositionally biased region" description="Pro residues" evidence="2">
    <location>
        <begin position="149"/>
        <end position="162"/>
    </location>
</feature>
<evidence type="ECO:0000259" key="3">
    <source>
        <dbReference type="PROSITE" id="PS50803"/>
    </source>
</evidence>
<evidence type="ECO:0000313" key="5">
    <source>
        <dbReference type="Proteomes" id="UP000838878"/>
    </source>
</evidence>
<feature type="region of interest" description="Disordered" evidence="2">
    <location>
        <begin position="141"/>
        <end position="162"/>
    </location>
</feature>
<organism evidence="4 5">
    <name type="scientific">Brenthis ino</name>
    <name type="common">lesser marbled fritillary</name>
    <dbReference type="NCBI Taxonomy" id="405034"/>
    <lineage>
        <taxon>Eukaryota</taxon>
        <taxon>Metazoa</taxon>
        <taxon>Ecdysozoa</taxon>
        <taxon>Arthropoda</taxon>
        <taxon>Hexapoda</taxon>
        <taxon>Insecta</taxon>
        <taxon>Pterygota</taxon>
        <taxon>Neoptera</taxon>
        <taxon>Endopterygota</taxon>
        <taxon>Lepidoptera</taxon>
        <taxon>Glossata</taxon>
        <taxon>Ditrysia</taxon>
        <taxon>Papilionoidea</taxon>
        <taxon>Nymphalidae</taxon>
        <taxon>Heliconiinae</taxon>
        <taxon>Argynnini</taxon>
        <taxon>Brenthis</taxon>
    </lineage>
</organism>
<dbReference type="GO" id="GO:0005634">
    <property type="term" value="C:nucleus"/>
    <property type="evidence" value="ECO:0007669"/>
    <property type="project" value="UniProtKB-SubCell"/>
</dbReference>
<keyword evidence="5" id="KW-1185">Reference proteome</keyword>
<dbReference type="Proteomes" id="UP000838878">
    <property type="component" value="Chromosome 6"/>
</dbReference>
<dbReference type="InterPro" id="IPR003654">
    <property type="entry name" value="OAR_dom"/>
</dbReference>